<evidence type="ECO:0000313" key="2">
    <source>
        <dbReference type="EMBL" id="KKS16180.1"/>
    </source>
</evidence>
<gene>
    <name evidence="2" type="ORF">UU72_C0026G0012</name>
</gene>
<feature type="transmembrane region" description="Helical" evidence="1">
    <location>
        <begin position="93"/>
        <end position="111"/>
    </location>
</feature>
<dbReference type="Proteomes" id="UP000034163">
    <property type="component" value="Unassembled WGS sequence"/>
</dbReference>
<feature type="transmembrane region" description="Helical" evidence="1">
    <location>
        <begin position="40"/>
        <end position="60"/>
    </location>
</feature>
<feature type="transmembrane region" description="Helical" evidence="1">
    <location>
        <begin position="7"/>
        <end position="28"/>
    </location>
</feature>
<dbReference type="AlphaFoldDB" id="A0A0G0WTW7"/>
<protein>
    <submittedName>
        <fullName evidence="2">Uncharacterized protein</fullName>
    </submittedName>
</protein>
<dbReference type="EMBL" id="LCBS01000026">
    <property type="protein sequence ID" value="KKS16180.1"/>
    <property type="molecule type" value="Genomic_DNA"/>
</dbReference>
<sequence length="142" mass="15869">MNIRAKIVLILGATSSAAFVFNLIYAAVNKSEYSYMSSLIWFLSSIGLFLGIWFLVGFGFKEYRLSVTSTVVLFLSILVNSLVFAISDYGEMTMFWLLVFLIGSIGTKSTIHSVKSISDSIMNPLKNKIAVMEQRVDKDKMP</sequence>
<accession>A0A0G0WTW7</accession>
<keyword evidence="1" id="KW-0812">Transmembrane</keyword>
<reference evidence="2 3" key="1">
    <citation type="journal article" date="2015" name="Nature">
        <title>rRNA introns, odd ribosomes, and small enigmatic genomes across a large radiation of phyla.</title>
        <authorList>
            <person name="Brown C.T."/>
            <person name="Hug L.A."/>
            <person name="Thomas B.C."/>
            <person name="Sharon I."/>
            <person name="Castelle C.J."/>
            <person name="Singh A."/>
            <person name="Wilkins M.J."/>
            <person name="Williams K.H."/>
            <person name="Banfield J.F."/>
        </authorList>
    </citation>
    <scope>NUCLEOTIDE SEQUENCE [LARGE SCALE GENOMIC DNA]</scope>
</reference>
<evidence type="ECO:0000313" key="3">
    <source>
        <dbReference type="Proteomes" id="UP000034163"/>
    </source>
</evidence>
<comment type="caution">
    <text evidence="2">The sequence shown here is derived from an EMBL/GenBank/DDBJ whole genome shotgun (WGS) entry which is preliminary data.</text>
</comment>
<organism evidence="2 3">
    <name type="scientific">candidate division WWE3 bacterium GW2011_GWB1_41_6</name>
    <dbReference type="NCBI Taxonomy" id="1619112"/>
    <lineage>
        <taxon>Bacteria</taxon>
        <taxon>Katanobacteria</taxon>
    </lineage>
</organism>
<name>A0A0G0WTW7_UNCKA</name>
<keyword evidence="1" id="KW-1133">Transmembrane helix</keyword>
<feature type="transmembrane region" description="Helical" evidence="1">
    <location>
        <begin position="67"/>
        <end position="87"/>
    </location>
</feature>
<keyword evidence="1" id="KW-0472">Membrane</keyword>
<proteinExistence type="predicted"/>
<evidence type="ECO:0000256" key="1">
    <source>
        <dbReference type="SAM" id="Phobius"/>
    </source>
</evidence>